<gene>
    <name evidence="2" type="ORF">CEURO_LOCUS15416</name>
</gene>
<dbReference type="AlphaFoldDB" id="A0A9P0ZIK6"/>
<feature type="region of interest" description="Disordered" evidence="1">
    <location>
        <begin position="1"/>
        <end position="24"/>
    </location>
</feature>
<evidence type="ECO:0000313" key="2">
    <source>
        <dbReference type="EMBL" id="CAH9101519.1"/>
    </source>
</evidence>
<reference evidence="2" key="1">
    <citation type="submission" date="2022-07" db="EMBL/GenBank/DDBJ databases">
        <authorList>
            <person name="Macas J."/>
            <person name="Novak P."/>
            <person name="Neumann P."/>
        </authorList>
    </citation>
    <scope>NUCLEOTIDE SEQUENCE</scope>
</reference>
<organism evidence="2 3">
    <name type="scientific">Cuscuta europaea</name>
    <name type="common">European dodder</name>
    <dbReference type="NCBI Taxonomy" id="41803"/>
    <lineage>
        <taxon>Eukaryota</taxon>
        <taxon>Viridiplantae</taxon>
        <taxon>Streptophyta</taxon>
        <taxon>Embryophyta</taxon>
        <taxon>Tracheophyta</taxon>
        <taxon>Spermatophyta</taxon>
        <taxon>Magnoliopsida</taxon>
        <taxon>eudicotyledons</taxon>
        <taxon>Gunneridae</taxon>
        <taxon>Pentapetalae</taxon>
        <taxon>asterids</taxon>
        <taxon>lamiids</taxon>
        <taxon>Solanales</taxon>
        <taxon>Convolvulaceae</taxon>
        <taxon>Cuscuteae</taxon>
        <taxon>Cuscuta</taxon>
        <taxon>Cuscuta subgen. Cuscuta</taxon>
    </lineage>
</organism>
<keyword evidence="3" id="KW-1185">Reference proteome</keyword>
<evidence type="ECO:0000256" key="1">
    <source>
        <dbReference type="SAM" id="MobiDB-lite"/>
    </source>
</evidence>
<sequence>MQLGDNQENATVVSDGQHTSMQRPNFTDEQWNHLMKLLENSKVATREEKLAGPTYEDADWSG</sequence>
<dbReference type="EMBL" id="CAMAPE010000038">
    <property type="protein sequence ID" value="CAH9101519.1"/>
    <property type="molecule type" value="Genomic_DNA"/>
</dbReference>
<dbReference type="Proteomes" id="UP001152484">
    <property type="component" value="Unassembled WGS sequence"/>
</dbReference>
<name>A0A9P0ZIK6_CUSEU</name>
<proteinExistence type="predicted"/>
<accession>A0A9P0ZIK6</accession>
<evidence type="ECO:0000313" key="3">
    <source>
        <dbReference type="Proteomes" id="UP001152484"/>
    </source>
</evidence>
<comment type="caution">
    <text evidence="2">The sequence shown here is derived from an EMBL/GenBank/DDBJ whole genome shotgun (WGS) entry which is preliminary data.</text>
</comment>
<protein>
    <submittedName>
        <fullName evidence="2">Uncharacterized protein</fullName>
    </submittedName>
</protein>